<dbReference type="Pfam" id="PF24753">
    <property type="entry name" value="DUF7698"/>
    <property type="match status" value="1"/>
</dbReference>
<gene>
    <name evidence="2" type="ORF">APZ18_03135</name>
</gene>
<name>A0AAW3JWI7_9FIRM</name>
<accession>A0AAW3JWI7</accession>
<evidence type="ECO:0000313" key="2">
    <source>
        <dbReference type="EMBL" id="KQC86201.1"/>
    </source>
</evidence>
<evidence type="ECO:0000313" key="3">
    <source>
        <dbReference type="Proteomes" id="UP000050833"/>
    </source>
</evidence>
<dbReference type="RefSeq" id="WP_055941508.1">
    <property type="nucleotide sequence ID" value="NZ_LLKB01000001.1"/>
</dbReference>
<proteinExistence type="predicted"/>
<sequence length="119" mass="13685">MRRIEVLDKAAEAGIKYRDINVNATFGAAYFTSVDAGNDLPDFSEVIWDHDIDEILENMKRFEIFEFTISSTFSSLIETIAELEKRGCHLEGLVEINSRYDDWQTGEKKKIPAFKMTIN</sequence>
<dbReference type="AlphaFoldDB" id="A0AAW3JWI7"/>
<dbReference type="InterPro" id="IPR056115">
    <property type="entry name" value="DUF7698"/>
</dbReference>
<organism evidence="2 3">
    <name type="scientific">Butyribacter intestini</name>
    <dbReference type="NCBI Taxonomy" id="1703332"/>
    <lineage>
        <taxon>Bacteria</taxon>
        <taxon>Bacillati</taxon>
        <taxon>Bacillota</taxon>
        <taxon>Clostridia</taxon>
        <taxon>Lachnospirales</taxon>
        <taxon>Lachnospiraceae</taxon>
        <taxon>Butyribacter</taxon>
    </lineage>
</organism>
<dbReference type="EMBL" id="LLKB01000001">
    <property type="protein sequence ID" value="KQC86201.1"/>
    <property type="molecule type" value="Genomic_DNA"/>
</dbReference>
<evidence type="ECO:0000259" key="1">
    <source>
        <dbReference type="Pfam" id="PF24753"/>
    </source>
</evidence>
<feature type="domain" description="DUF7698" evidence="1">
    <location>
        <begin position="1"/>
        <end position="118"/>
    </location>
</feature>
<protein>
    <recommendedName>
        <fullName evidence="1">DUF7698 domain-containing protein</fullName>
    </recommendedName>
</protein>
<keyword evidence="3" id="KW-1185">Reference proteome</keyword>
<reference evidence="2 3" key="1">
    <citation type="submission" date="2015-10" db="EMBL/GenBank/DDBJ databases">
        <title>Butyribacter intestini gen. nov., sp. nov., a butyric acid-producing bacterium of the family Lachnospiraceae isolated from the human faeces.</title>
        <authorList>
            <person name="Zou Y."/>
            <person name="Xue W."/>
            <person name="Luo G."/>
            <person name="Lv M."/>
        </authorList>
    </citation>
    <scope>NUCLEOTIDE SEQUENCE [LARGE SCALE GENOMIC DNA]</scope>
    <source>
        <strain evidence="2 3">TF01-11</strain>
    </source>
</reference>
<dbReference type="Proteomes" id="UP000050833">
    <property type="component" value="Unassembled WGS sequence"/>
</dbReference>
<comment type="caution">
    <text evidence="2">The sequence shown here is derived from an EMBL/GenBank/DDBJ whole genome shotgun (WGS) entry which is preliminary data.</text>
</comment>